<keyword evidence="8 17" id="KW-0521">NADP</keyword>
<proteinExistence type="inferred from homology"/>
<evidence type="ECO:0000256" key="9">
    <source>
        <dbReference type="ARBA" id="ARBA00022958"/>
    </source>
</evidence>
<dbReference type="eggNOG" id="COG0063">
    <property type="taxonomic scope" value="Bacteria"/>
</dbReference>
<feature type="binding site" evidence="17">
    <location>
        <position position="467"/>
    </location>
    <ligand>
        <name>(6S)-NADPHX</name>
        <dbReference type="ChEBI" id="CHEBI:64076"/>
    </ligand>
</feature>
<comment type="catalytic activity">
    <reaction evidence="16 17 19">
        <text>(6S)-NADPHX + ADP = AMP + phosphate + NADPH + H(+)</text>
        <dbReference type="Rhea" id="RHEA:32235"/>
        <dbReference type="ChEBI" id="CHEBI:15378"/>
        <dbReference type="ChEBI" id="CHEBI:43474"/>
        <dbReference type="ChEBI" id="CHEBI:57783"/>
        <dbReference type="ChEBI" id="CHEBI:64076"/>
        <dbReference type="ChEBI" id="CHEBI:456215"/>
        <dbReference type="ChEBI" id="CHEBI:456216"/>
        <dbReference type="EC" id="4.2.1.136"/>
    </reaction>
</comment>
<comment type="similarity">
    <text evidence="4 19">In the C-terminal section; belongs to the NnrD/CARKD family.</text>
</comment>
<keyword evidence="23" id="KW-1185">Reference proteome</keyword>
<dbReference type="PANTHER" id="PTHR12592:SF0">
    <property type="entry name" value="ATP-DEPENDENT (S)-NAD(P)H-HYDRATE DEHYDRATASE"/>
    <property type="match status" value="1"/>
</dbReference>
<evidence type="ECO:0000259" key="20">
    <source>
        <dbReference type="PROSITE" id="PS51383"/>
    </source>
</evidence>
<evidence type="ECO:0000256" key="18">
    <source>
        <dbReference type="HAMAP-Rule" id="MF_01966"/>
    </source>
</evidence>
<dbReference type="NCBIfam" id="TIGR00196">
    <property type="entry name" value="yjeF_cterm"/>
    <property type="match status" value="1"/>
</dbReference>
<keyword evidence="5 18" id="KW-0479">Metal-binding</keyword>
<reference evidence="23" key="1">
    <citation type="submission" date="2009-11" db="EMBL/GenBank/DDBJ databases">
        <title>The complete chromosome 1 of Sphaerobacter thermophilus DSM 20745.</title>
        <authorList>
            <person name="Lucas S."/>
            <person name="Copeland A."/>
            <person name="Lapidus A."/>
            <person name="Glavina del Rio T."/>
            <person name="Dalin E."/>
            <person name="Tice H."/>
            <person name="Bruce D."/>
            <person name="Goodwin L."/>
            <person name="Pitluck S."/>
            <person name="Kyrpides N."/>
            <person name="Mavromatis K."/>
            <person name="Ivanova N."/>
            <person name="Mikhailova N."/>
            <person name="LaButti K.M."/>
            <person name="Clum A."/>
            <person name="Sun H.I."/>
            <person name="Brettin T."/>
            <person name="Detter J.C."/>
            <person name="Han C."/>
            <person name="Larimer F."/>
            <person name="Land M."/>
            <person name="Hauser L."/>
            <person name="Markowitz V."/>
            <person name="Cheng J.F."/>
            <person name="Hugenholtz P."/>
            <person name="Woyke T."/>
            <person name="Wu D."/>
            <person name="Steenblock K."/>
            <person name="Schneider S."/>
            <person name="Pukall R."/>
            <person name="Goeker M."/>
            <person name="Klenk H.P."/>
            <person name="Eisen J.A."/>
        </authorList>
    </citation>
    <scope>NUCLEOTIDE SEQUENCE [LARGE SCALE GENOMIC DNA]</scope>
    <source>
        <strain evidence="23">ATCC 49802 / DSM 20745 / S 6022</strain>
    </source>
</reference>
<evidence type="ECO:0000313" key="22">
    <source>
        <dbReference type="EMBL" id="ACZ38626.1"/>
    </source>
</evidence>
<keyword evidence="10 17" id="KW-0520">NAD</keyword>
<organism evidence="22 23">
    <name type="scientific">Sphaerobacter thermophilus (strain ATCC 49802 / DSM 20745 / KCCM 41009 / NCIMB 13125 / S 6022)</name>
    <dbReference type="NCBI Taxonomy" id="479434"/>
    <lineage>
        <taxon>Bacteria</taxon>
        <taxon>Pseudomonadati</taxon>
        <taxon>Thermomicrobiota</taxon>
        <taxon>Thermomicrobia</taxon>
        <taxon>Sphaerobacterales</taxon>
        <taxon>Sphaerobacterineae</taxon>
        <taxon>Sphaerobacteraceae</taxon>
        <taxon>Sphaerobacter</taxon>
    </lineage>
</organism>
<evidence type="ECO:0000256" key="1">
    <source>
        <dbReference type="ARBA" id="ARBA00000013"/>
    </source>
</evidence>
<dbReference type="PROSITE" id="PS01050">
    <property type="entry name" value="YJEF_C_2"/>
    <property type="match status" value="1"/>
</dbReference>
<dbReference type="InterPro" id="IPR030677">
    <property type="entry name" value="Nnr"/>
</dbReference>
<dbReference type="GO" id="GO:0016301">
    <property type="term" value="F:kinase activity"/>
    <property type="evidence" value="ECO:0007669"/>
    <property type="project" value="UniProtKB-KW"/>
</dbReference>
<dbReference type="InParanoid" id="D1C309"/>
<dbReference type="EC" id="4.2.1.136" evidence="19"/>
<feature type="binding site" evidence="18">
    <location>
        <position position="59"/>
    </location>
    <ligand>
        <name>K(+)</name>
        <dbReference type="ChEBI" id="CHEBI:29103"/>
    </ligand>
</feature>
<comment type="similarity">
    <text evidence="18">Belongs to the NnrE/AIBP family.</text>
</comment>
<feature type="binding site" evidence="17">
    <location>
        <position position="328"/>
    </location>
    <ligand>
        <name>(6S)-NADPHX</name>
        <dbReference type="ChEBI" id="CHEBI:64076"/>
    </ligand>
</feature>
<comment type="catalytic activity">
    <reaction evidence="1 18 19">
        <text>(6R)-NADHX = (6S)-NADHX</text>
        <dbReference type="Rhea" id="RHEA:32215"/>
        <dbReference type="ChEBI" id="CHEBI:64074"/>
        <dbReference type="ChEBI" id="CHEBI:64075"/>
        <dbReference type="EC" id="5.1.99.6"/>
    </reaction>
</comment>
<dbReference type="NCBIfam" id="TIGR00197">
    <property type="entry name" value="yjeF_nterm"/>
    <property type="match status" value="1"/>
</dbReference>
<evidence type="ECO:0000256" key="13">
    <source>
        <dbReference type="ARBA" id="ARBA00023268"/>
    </source>
</evidence>
<comment type="function">
    <text evidence="17">Catalyzes the dehydration of the S-form of NAD(P)HX at the expense of ADP, which is converted to AMP. Together with NAD(P)HX epimerase, which catalyzes the epimerization of the S- and R-forms, the enzyme allows the repair of both epimers of NAD(P)HX, a damaged form of NAD(P)H that is a result of enzymatic or heat-dependent hydration.</text>
</comment>
<dbReference type="EC" id="5.1.99.6" evidence="19"/>
<feature type="binding site" evidence="18">
    <location>
        <position position="120"/>
    </location>
    <ligand>
        <name>K(+)</name>
        <dbReference type="ChEBI" id="CHEBI:29103"/>
    </ligand>
</feature>
<dbReference type="HAMAP" id="MF_01966">
    <property type="entry name" value="NADHX_epimerase"/>
    <property type="match status" value="1"/>
</dbReference>
<evidence type="ECO:0000256" key="2">
    <source>
        <dbReference type="ARBA" id="ARBA00000909"/>
    </source>
</evidence>
<evidence type="ECO:0000256" key="3">
    <source>
        <dbReference type="ARBA" id="ARBA00006001"/>
    </source>
</evidence>
<dbReference type="Pfam" id="PF03853">
    <property type="entry name" value="YjeF_N"/>
    <property type="match status" value="1"/>
</dbReference>
<feature type="binding site" evidence="18">
    <location>
        <begin position="124"/>
        <end position="130"/>
    </location>
    <ligand>
        <name>(6S)-NADPHX</name>
        <dbReference type="ChEBI" id="CHEBI:64076"/>
    </ligand>
</feature>
<dbReference type="Gene3D" id="3.40.1190.20">
    <property type="match status" value="1"/>
</dbReference>
<evidence type="ECO:0000256" key="4">
    <source>
        <dbReference type="ARBA" id="ARBA00009524"/>
    </source>
</evidence>
<feature type="binding site" evidence="18">
    <location>
        <position position="157"/>
    </location>
    <ligand>
        <name>(6S)-NADPHX</name>
        <dbReference type="ChEBI" id="CHEBI:64076"/>
    </ligand>
</feature>
<dbReference type="AlphaFoldDB" id="D1C309"/>
<keyword evidence="12 17" id="KW-0456">Lyase</keyword>
<dbReference type="GO" id="GO:0110051">
    <property type="term" value="P:metabolite repair"/>
    <property type="evidence" value="ECO:0007669"/>
    <property type="project" value="TreeGrafter"/>
</dbReference>
<dbReference type="Proteomes" id="UP000002027">
    <property type="component" value="Chromosome 1"/>
</dbReference>
<keyword evidence="6 17" id="KW-0547">Nucleotide-binding</keyword>
<dbReference type="GO" id="GO:0046496">
    <property type="term" value="P:nicotinamide nucleotide metabolic process"/>
    <property type="evidence" value="ECO:0007669"/>
    <property type="project" value="UniProtKB-UniRule"/>
</dbReference>
<feature type="domain" description="YjeF C-terminal" evidence="20">
    <location>
        <begin position="222"/>
        <end position="526"/>
    </location>
</feature>
<dbReference type="Gene3D" id="3.40.50.10260">
    <property type="entry name" value="YjeF N-terminal domain"/>
    <property type="match status" value="1"/>
</dbReference>
<feature type="binding site" evidence="18">
    <location>
        <position position="160"/>
    </location>
    <ligand>
        <name>K(+)</name>
        <dbReference type="ChEBI" id="CHEBI:29103"/>
    </ligand>
</feature>
<dbReference type="GO" id="GO:0005524">
    <property type="term" value="F:ATP binding"/>
    <property type="evidence" value="ECO:0007669"/>
    <property type="project" value="UniProtKB-UniRule"/>
</dbReference>
<feature type="domain" description="YjeF N-terminal" evidence="21">
    <location>
        <begin position="10"/>
        <end position="214"/>
    </location>
</feature>
<dbReference type="GO" id="GO:0052855">
    <property type="term" value="F:ADP-dependent NAD(P)H-hydrate dehydratase activity"/>
    <property type="evidence" value="ECO:0007669"/>
    <property type="project" value="UniProtKB-UniRule"/>
</dbReference>
<dbReference type="Pfam" id="PF01256">
    <property type="entry name" value="Carb_kinase"/>
    <property type="match status" value="1"/>
</dbReference>
<dbReference type="GO" id="GO:0052856">
    <property type="term" value="F:NAD(P)HX epimerase activity"/>
    <property type="evidence" value="ECO:0007669"/>
    <property type="project" value="UniProtKB-UniRule"/>
</dbReference>
<dbReference type="STRING" id="479434.Sthe_1191"/>
<comment type="function">
    <text evidence="18">Catalyzes the epimerization of the S- and R-forms of NAD(P)HX, a damaged form of NAD(P)H that is a result of enzymatic or heat-dependent hydration. This is a prerequisite for the S-specific NAD(P)H-hydrate dehydratase to allow the repair of both epimers of NAD(P)HX.</text>
</comment>
<reference evidence="22 23" key="2">
    <citation type="journal article" date="2010" name="Stand. Genomic Sci.">
        <title>Complete genome sequence of Desulfohalobium retbaense type strain (HR(100)).</title>
        <authorList>
            <person name="Spring S."/>
            <person name="Nolan M."/>
            <person name="Lapidus A."/>
            <person name="Glavina Del Rio T."/>
            <person name="Copeland A."/>
            <person name="Tice H."/>
            <person name="Cheng J.F."/>
            <person name="Lucas S."/>
            <person name="Land M."/>
            <person name="Chen F."/>
            <person name="Bruce D."/>
            <person name="Goodwin L."/>
            <person name="Pitluck S."/>
            <person name="Ivanova N."/>
            <person name="Mavromatis K."/>
            <person name="Mikhailova N."/>
            <person name="Pati A."/>
            <person name="Chen A."/>
            <person name="Palaniappan K."/>
            <person name="Hauser L."/>
            <person name="Chang Y.J."/>
            <person name="Jeffries C.D."/>
            <person name="Munk C."/>
            <person name="Kiss H."/>
            <person name="Chain P."/>
            <person name="Han C."/>
            <person name="Brettin T."/>
            <person name="Detter J.C."/>
            <person name="Schuler E."/>
            <person name="Goker M."/>
            <person name="Rohde M."/>
            <person name="Bristow J."/>
            <person name="Eisen J.A."/>
            <person name="Markowitz V."/>
            <person name="Hugenholtz P."/>
            <person name="Kyrpides N.C."/>
            <person name="Klenk H.P."/>
        </authorList>
    </citation>
    <scope>NUCLEOTIDE SEQUENCE [LARGE SCALE GENOMIC DNA]</scope>
    <source>
        <strain evidence="23">ATCC 49802 / DSM 20745 / S 6022</strain>
    </source>
</reference>
<dbReference type="InterPro" id="IPR004443">
    <property type="entry name" value="YjeF_N_dom"/>
</dbReference>
<feature type="binding site" evidence="18">
    <location>
        <begin position="58"/>
        <end position="62"/>
    </location>
    <ligand>
        <name>(6S)-NADPHX</name>
        <dbReference type="ChEBI" id="CHEBI:64076"/>
    </ligand>
</feature>
<evidence type="ECO:0000256" key="6">
    <source>
        <dbReference type="ARBA" id="ARBA00022741"/>
    </source>
</evidence>
<evidence type="ECO:0000256" key="10">
    <source>
        <dbReference type="ARBA" id="ARBA00023027"/>
    </source>
</evidence>
<dbReference type="PANTHER" id="PTHR12592">
    <property type="entry name" value="ATP-DEPENDENT (S)-NAD(P)H-HYDRATE DEHYDRATASE FAMILY MEMBER"/>
    <property type="match status" value="1"/>
</dbReference>
<feature type="binding site" evidence="17">
    <location>
        <position position="400"/>
    </location>
    <ligand>
        <name>(6S)-NADPHX</name>
        <dbReference type="ChEBI" id="CHEBI:64076"/>
    </ligand>
</feature>
<evidence type="ECO:0000256" key="14">
    <source>
        <dbReference type="ARBA" id="ARBA00025153"/>
    </source>
</evidence>
<comment type="caution">
    <text evidence="18">Lacks conserved residue(s) required for the propagation of feature annotation.</text>
</comment>
<dbReference type="SUPFAM" id="SSF53613">
    <property type="entry name" value="Ribokinase-like"/>
    <property type="match status" value="1"/>
</dbReference>
<dbReference type="SUPFAM" id="SSF64153">
    <property type="entry name" value="YjeF N-terminal domain-like"/>
    <property type="match status" value="1"/>
</dbReference>
<evidence type="ECO:0000256" key="7">
    <source>
        <dbReference type="ARBA" id="ARBA00022840"/>
    </source>
</evidence>
<evidence type="ECO:0000256" key="16">
    <source>
        <dbReference type="ARBA" id="ARBA00049209"/>
    </source>
</evidence>
<dbReference type="PIRSF" id="PIRSF017184">
    <property type="entry name" value="Nnr"/>
    <property type="match status" value="1"/>
</dbReference>
<sequence length="536" mass="55545">MINLCRVEEIRAAERAALAAGHTEADLMRAAGRGVAREIERAAGGRAGTVLVLAGPGNNGGDGLVAAAALQERGWRCLIWGYRRTDSGGAPIDAATADQFVWIEPRALAEAARGADVIVDAVFGIGGKDTLPPEVVDAFATVAAVRRERSTPVVALDVPSGVDADSGAVAEGALAADMTVTVGLPKIGLYRAPALRYTGILRLIDIGLPAPDISREAPQLITEQDVRAWLPRRHADTHKREVGTLLVVGGAPTYYGAPRLTAAAGARVGAGLVTLAVPRSLIAPIATALPEVTFLPLPEGEIGGAGARMARMIHEQIDRYQALVVGPGLGQDSPVDEFLNALFRVRTVAAGIGFGASTVAEEAQEFRAQAVLDADALNWLAKQSEWPDRLRSAQLVLTPHPGELSRLLDTEVDEIVADPWSAAREAAERFGQVVVLKHGHTVVASPDGTLLVAPQALPALASAGTGDVLAGMIGGLMAQGVPSREAAAAGVYLGGEAAILAMERVGTLGLVASDLIDALPRALAALYDARWGRIGG</sequence>
<keyword evidence="13" id="KW-0511">Multifunctional enzyme</keyword>
<dbReference type="RefSeq" id="WP_012871673.1">
    <property type="nucleotide sequence ID" value="NC_013523.1"/>
</dbReference>
<feature type="binding site" evidence="17">
    <location>
        <position position="257"/>
    </location>
    <ligand>
        <name>(6S)-NADPHX</name>
        <dbReference type="ChEBI" id="CHEBI:64076"/>
    </ligand>
</feature>
<evidence type="ECO:0000256" key="11">
    <source>
        <dbReference type="ARBA" id="ARBA00023235"/>
    </source>
</evidence>
<keyword evidence="9 18" id="KW-0630">Potassium</keyword>
<dbReference type="KEGG" id="sti:Sthe_1191"/>
<accession>D1C309</accession>
<keyword evidence="22" id="KW-0418">Kinase</keyword>
<dbReference type="PROSITE" id="PS51383">
    <property type="entry name" value="YJEF_C_3"/>
    <property type="match status" value="1"/>
</dbReference>
<dbReference type="InterPro" id="IPR036652">
    <property type="entry name" value="YjeF_N_dom_sf"/>
</dbReference>
<feature type="binding site" evidence="17">
    <location>
        <position position="466"/>
    </location>
    <ligand>
        <name>AMP</name>
        <dbReference type="ChEBI" id="CHEBI:456215"/>
    </ligand>
</feature>
<comment type="subunit">
    <text evidence="17">Homotetramer.</text>
</comment>
<evidence type="ECO:0000256" key="17">
    <source>
        <dbReference type="HAMAP-Rule" id="MF_01965"/>
    </source>
</evidence>
<dbReference type="InterPro" id="IPR029056">
    <property type="entry name" value="Ribokinase-like"/>
</dbReference>
<dbReference type="EMBL" id="CP001823">
    <property type="protein sequence ID" value="ACZ38626.1"/>
    <property type="molecule type" value="Genomic_DNA"/>
</dbReference>
<comment type="similarity">
    <text evidence="3 19">In the N-terminal section; belongs to the NnrE/AIBP family.</text>
</comment>
<dbReference type="eggNOG" id="COG0062">
    <property type="taxonomic scope" value="Bacteria"/>
</dbReference>
<feature type="binding site" evidence="17">
    <location>
        <begin position="437"/>
        <end position="441"/>
    </location>
    <ligand>
        <name>AMP</name>
        <dbReference type="ChEBI" id="CHEBI:456215"/>
    </ligand>
</feature>
<evidence type="ECO:0000256" key="5">
    <source>
        <dbReference type="ARBA" id="ARBA00022723"/>
    </source>
</evidence>
<keyword evidence="22" id="KW-0808">Transferase</keyword>
<comment type="function">
    <text evidence="14 19">Bifunctional enzyme that catalyzes the epimerization of the S- and R-forms of NAD(P)HX and the dehydration of the S-form of NAD(P)HX at the expense of ADP, which is converted to AMP. This allows the repair of both epimers of NAD(P)HX, a damaged form of NAD(P)H that is a result of enzymatic or heat-dependent hydration.</text>
</comment>
<evidence type="ECO:0000256" key="8">
    <source>
        <dbReference type="ARBA" id="ARBA00022857"/>
    </source>
</evidence>
<evidence type="ECO:0000256" key="12">
    <source>
        <dbReference type="ARBA" id="ARBA00023239"/>
    </source>
</evidence>
<gene>
    <name evidence="18" type="primary">nnrE</name>
    <name evidence="17" type="synonym">nnrD</name>
    <name evidence="22" type="ordered locus">Sthe_1191</name>
</gene>
<comment type="catalytic activity">
    <reaction evidence="2 18 19">
        <text>(6R)-NADPHX = (6S)-NADPHX</text>
        <dbReference type="Rhea" id="RHEA:32227"/>
        <dbReference type="ChEBI" id="CHEBI:64076"/>
        <dbReference type="ChEBI" id="CHEBI:64077"/>
        <dbReference type="EC" id="5.1.99.6"/>
    </reaction>
</comment>
<comment type="cofactor">
    <cofactor evidence="17">
        <name>Mg(2+)</name>
        <dbReference type="ChEBI" id="CHEBI:18420"/>
    </cofactor>
</comment>
<keyword evidence="11 18" id="KW-0413">Isomerase</keyword>
<dbReference type="FunCoup" id="D1C309">
    <property type="interactions" value="161"/>
</dbReference>
<dbReference type="HAMAP" id="MF_01965">
    <property type="entry name" value="NADHX_dehydratase"/>
    <property type="match status" value="1"/>
</dbReference>
<evidence type="ECO:0000256" key="19">
    <source>
        <dbReference type="PIRNR" id="PIRNR017184"/>
    </source>
</evidence>
<evidence type="ECO:0000313" key="23">
    <source>
        <dbReference type="Proteomes" id="UP000002027"/>
    </source>
</evidence>
<protein>
    <recommendedName>
        <fullName evidence="19">Bifunctional NAD(P)H-hydrate repair enzyme</fullName>
    </recommendedName>
    <alternativeName>
        <fullName evidence="19">Nicotinamide nucleotide repair protein</fullName>
    </alternativeName>
    <domain>
        <recommendedName>
            <fullName evidence="19">ADP-dependent (S)-NAD(P)H-hydrate dehydratase</fullName>
            <ecNumber evidence="19">4.2.1.136</ecNumber>
        </recommendedName>
        <alternativeName>
            <fullName evidence="19">ADP-dependent NAD(P)HX dehydratase</fullName>
        </alternativeName>
    </domain>
    <domain>
        <recommendedName>
            <fullName evidence="19">NAD(P)H-hydrate epimerase</fullName>
            <ecNumber evidence="19">5.1.99.6</ecNumber>
        </recommendedName>
    </domain>
</protein>
<dbReference type="InterPro" id="IPR000631">
    <property type="entry name" value="CARKD"/>
</dbReference>
<dbReference type="HOGENOM" id="CLU_024853_4_1_0"/>
<dbReference type="InterPro" id="IPR017953">
    <property type="entry name" value="Carbohydrate_kinase_pred_CS"/>
</dbReference>
<dbReference type="PROSITE" id="PS51385">
    <property type="entry name" value="YJEF_N"/>
    <property type="match status" value="1"/>
</dbReference>
<comment type="similarity">
    <text evidence="17">Belongs to the NnrD/CARKD family.</text>
</comment>
<dbReference type="CDD" id="cd01171">
    <property type="entry name" value="YXKO-related"/>
    <property type="match status" value="1"/>
</dbReference>
<comment type="catalytic activity">
    <reaction evidence="15 17 19">
        <text>(6S)-NADHX + ADP = AMP + phosphate + NADH + H(+)</text>
        <dbReference type="Rhea" id="RHEA:32223"/>
        <dbReference type="ChEBI" id="CHEBI:15378"/>
        <dbReference type="ChEBI" id="CHEBI:43474"/>
        <dbReference type="ChEBI" id="CHEBI:57945"/>
        <dbReference type="ChEBI" id="CHEBI:64074"/>
        <dbReference type="ChEBI" id="CHEBI:456215"/>
        <dbReference type="ChEBI" id="CHEBI:456216"/>
        <dbReference type="EC" id="4.2.1.136"/>
    </reaction>
</comment>
<evidence type="ECO:0000256" key="15">
    <source>
        <dbReference type="ARBA" id="ARBA00048238"/>
    </source>
</evidence>
<name>D1C309_SPHTD</name>
<dbReference type="OrthoDB" id="9806925at2"/>
<keyword evidence="7 17" id="KW-0067">ATP-binding</keyword>
<dbReference type="GO" id="GO:0046872">
    <property type="term" value="F:metal ion binding"/>
    <property type="evidence" value="ECO:0007669"/>
    <property type="project" value="UniProtKB-UniRule"/>
</dbReference>
<evidence type="ECO:0000259" key="21">
    <source>
        <dbReference type="PROSITE" id="PS51385"/>
    </source>
</evidence>
<comment type="cofactor">
    <cofactor evidence="18 19">
        <name>K(+)</name>
        <dbReference type="ChEBI" id="CHEBI:29103"/>
    </cofactor>
    <text evidence="18 19">Binds 1 potassium ion per subunit.</text>
</comment>